<sequence>MTLKDIFFVAMALGMDALGLTISLGINPKLKRRSKIAFILSFSFFQFLFILLGGIQGRLFNEYIVTIPDILGGITVFLLGIIMIIDSFKKEDTDDALLIKKTMYIILGISVSIDALVVGFTSLYSTKFIVIFLYSLIVGLVTLLICLVGFFTCKYIRKIDFVNKYADILGGFILICLGLKMIVFGV</sequence>
<reference evidence="6 7" key="1">
    <citation type="submission" date="2016-08" db="EMBL/GenBank/DDBJ databases">
        <title>Complete Genome Sequence Of The Indigo Reducing Clostridium isatidis DSM15098.</title>
        <authorList>
            <person name="Little G.T."/>
            <person name="Minton N.P."/>
        </authorList>
    </citation>
    <scope>NUCLEOTIDE SEQUENCE [LARGE SCALE GENOMIC DNA]</scope>
    <source>
        <strain evidence="6 7">DSM 15098</strain>
    </source>
</reference>
<evidence type="ECO:0000313" key="7">
    <source>
        <dbReference type="Proteomes" id="UP000264883"/>
    </source>
</evidence>
<dbReference type="PANTHER" id="PTHR35529:SF1">
    <property type="entry name" value="MANGANESE EFFLUX PUMP MNTP-RELATED"/>
    <property type="match status" value="1"/>
</dbReference>
<keyword evidence="2 5" id="KW-0812">Transmembrane</keyword>
<dbReference type="InterPro" id="IPR003810">
    <property type="entry name" value="Mntp/YtaF"/>
</dbReference>
<evidence type="ECO:0000256" key="5">
    <source>
        <dbReference type="SAM" id="Phobius"/>
    </source>
</evidence>
<feature type="transmembrane region" description="Helical" evidence="5">
    <location>
        <begin position="63"/>
        <end position="84"/>
    </location>
</feature>
<feature type="transmembrane region" description="Helical" evidence="5">
    <location>
        <begin position="104"/>
        <end position="125"/>
    </location>
</feature>
<feature type="transmembrane region" description="Helical" evidence="5">
    <location>
        <begin position="36"/>
        <end position="57"/>
    </location>
</feature>
<dbReference type="Proteomes" id="UP000264883">
    <property type="component" value="Chromosome"/>
</dbReference>
<feature type="transmembrane region" description="Helical" evidence="5">
    <location>
        <begin position="165"/>
        <end position="184"/>
    </location>
</feature>
<keyword evidence="3 5" id="KW-1133">Transmembrane helix</keyword>
<feature type="transmembrane region" description="Helical" evidence="5">
    <location>
        <begin position="131"/>
        <end position="153"/>
    </location>
</feature>
<keyword evidence="7" id="KW-1185">Reference proteome</keyword>
<dbReference type="OrthoDB" id="1679700at2"/>
<evidence type="ECO:0008006" key="8">
    <source>
        <dbReference type="Google" id="ProtNLM"/>
    </source>
</evidence>
<dbReference type="RefSeq" id="WP_119865297.1">
    <property type="nucleotide sequence ID" value="NZ_CP016786.1"/>
</dbReference>
<evidence type="ECO:0000256" key="4">
    <source>
        <dbReference type="ARBA" id="ARBA00023136"/>
    </source>
</evidence>
<gene>
    <name evidence="6" type="ORF">BEN51_06590</name>
</gene>
<evidence type="ECO:0000256" key="2">
    <source>
        <dbReference type="ARBA" id="ARBA00022692"/>
    </source>
</evidence>
<evidence type="ECO:0000256" key="1">
    <source>
        <dbReference type="ARBA" id="ARBA00022475"/>
    </source>
</evidence>
<dbReference type="Pfam" id="PF02659">
    <property type="entry name" value="Mntp"/>
    <property type="match status" value="1"/>
</dbReference>
<feature type="transmembrane region" description="Helical" evidence="5">
    <location>
        <begin position="6"/>
        <end position="24"/>
    </location>
</feature>
<protein>
    <recommendedName>
        <fullName evidence="8">Manganese efflux pump MntP</fullName>
    </recommendedName>
</protein>
<dbReference type="EMBL" id="CP016786">
    <property type="protein sequence ID" value="ASW43160.1"/>
    <property type="molecule type" value="Genomic_DNA"/>
</dbReference>
<dbReference type="PANTHER" id="PTHR35529">
    <property type="entry name" value="MANGANESE EFFLUX PUMP MNTP-RELATED"/>
    <property type="match status" value="1"/>
</dbReference>
<dbReference type="AlphaFoldDB" id="A0A343JCA2"/>
<keyword evidence="4 5" id="KW-0472">Membrane</keyword>
<keyword evidence="1" id="KW-1003">Cell membrane</keyword>
<name>A0A343JCA2_9CLOT</name>
<evidence type="ECO:0000313" key="6">
    <source>
        <dbReference type="EMBL" id="ASW43160.1"/>
    </source>
</evidence>
<accession>A0A343JCA2</accession>
<proteinExistence type="predicted"/>
<evidence type="ECO:0000256" key="3">
    <source>
        <dbReference type="ARBA" id="ARBA00022989"/>
    </source>
</evidence>
<dbReference type="KEGG" id="cia:BEN51_06590"/>
<organism evidence="6 7">
    <name type="scientific">Clostridium isatidis</name>
    <dbReference type="NCBI Taxonomy" id="182773"/>
    <lineage>
        <taxon>Bacteria</taxon>
        <taxon>Bacillati</taxon>
        <taxon>Bacillota</taxon>
        <taxon>Clostridia</taxon>
        <taxon>Eubacteriales</taxon>
        <taxon>Clostridiaceae</taxon>
        <taxon>Clostridium</taxon>
    </lineage>
</organism>